<accession>A0A423KIB2</accession>
<name>A0A423KIB2_9PSED</name>
<protein>
    <submittedName>
        <fullName evidence="2">Uncharacterized protein</fullName>
    </submittedName>
</protein>
<sequence>MPFAQLLGFNPRADEGDDEDKSKRAKGEGDDPDKDDDTEDGKVKGKKAENDKDDDKDGDDGDAKGAKGEGDDPDKDDAKGRKAKRAEDDDEETASNQAVVSQERARCAQIVAHGFKAGSPEQACVFAFDTNMSADAAISAINAAGAVGGKGGNFKDRMAAAKVQNVGAGGGDDLPADVSPVAQQIIAAAARAQPQTR</sequence>
<comment type="caution">
    <text evidence="2">The sequence shown here is derived from an EMBL/GenBank/DDBJ whole genome shotgun (WGS) entry which is preliminary data.</text>
</comment>
<reference evidence="2 3" key="1">
    <citation type="submission" date="2016-10" db="EMBL/GenBank/DDBJ databases">
        <title>Comparative genome analysis of multiple Pseudomonas spp. focuses on biocontrol and plant growth promoting traits.</title>
        <authorList>
            <person name="Tao X.-Y."/>
            <person name="Taylor C.G."/>
        </authorList>
    </citation>
    <scope>NUCLEOTIDE SEQUENCE [LARGE SCALE GENOMIC DNA]</scope>
    <source>
        <strain evidence="2 3">37A10</strain>
    </source>
</reference>
<feature type="compositionally biased region" description="Basic and acidic residues" evidence="1">
    <location>
        <begin position="40"/>
        <end position="80"/>
    </location>
</feature>
<feature type="compositionally biased region" description="Acidic residues" evidence="1">
    <location>
        <begin position="30"/>
        <end position="39"/>
    </location>
</feature>
<proteinExistence type="predicted"/>
<feature type="compositionally biased region" description="Basic and acidic residues" evidence="1">
    <location>
        <begin position="20"/>
        <end position="29"/>
    </location>
</feature>
<evidence type="ECO:0000313" key="2">
    <source>
        <dbReference type="EMBL" id="RON52919.1"/>
    </source>
</evidence>
<dbReference type="EMBL" id="MOBQ01000002">
    <property type="protein sequence ID" value="RON52919.1"/>
    <property type="molecule type" value="Genomic_DNA"/>
</dbReference>
<organism evidence="2 3">
    <name type="scientific">Pseudomonas frederiksbergensis</name>
    <dbReference type="NCBI Taxonomy" id="104087"/>
    <lineage>
        <taxon>Bacteria</taxon>
        <taxon>Pseudomonadati</taxon>
        <taxon>Pseudomonadota</taxon>
        <taxon>Gammaproteobacteria</taxon>
        <taxon>Pseudomonadales</taxon>
        <taxon>Pseudomonadaceae</taxon>
        <taxon>Pseudomonas</taxon>
    </lineage>
</organism>
<evidence type="ECO:0000256" key="1">
    <source>
        <dbReference type="SAM" id="MobiDB-lite"/>
    </source>
</evidence>
<gene>
    <name evidence="2" type="ORF">BK666_02145</name>
</gene>
<dbReference type="Proteomes" id="UP000285349">
    <property type="component" value="Unassembled WGS sequence"/>
</dbReference>
<dbReference type="AlphaFoldDB" id="A0A423KIB2"/>
<feature type="region of interest" description="Disordered" evidence="1">
    <location>
        <begin position="1"/>
        <end position="102"/>
    </location>
</feature>
<evidence type="ECO:0000313" key="3">
    <source>
        <dbReference type="Proteomes" id="UP000285349"/>
    </source>
</evidence>